<dbReference type="RefSeq" id="XP_004397519.1">
    <property type="nucleotide sequence ID" value="XM_004397462.1"/>
</dbReference>
<sequence>MLLPLLGTCAVVGPFQGPEWEPVRGLLSEDCSCRDPRCCGNLLVLCLFLIWQVQHYWQQVTRTHPSMKKVIKVPPQKWAVPSVRHDTSFKMTPGFFFRPGDLGGLDAYVQQWVQKKREEYPRSLQESWTQYLFSWQHPCQGPPWDFHTPFEPFFCTTSLSSTCMLPQDSSWEAWQVPWCLSDEQTHLICKSLSPALDRYQRMQQLLVHSQEELVPLEAVVSMRSHLTSMILATSLSNLSSSQRLQSDPSNQQPLKLPQL</sequence>
<dbReference type="OrthoDB" id="9834506at2759"/>
<dbReference type="KEGG" id="oro:101373707"/>
<dbReference type="Proteomes" id="UP000245340">
    <property type="component" value="Unplaced"/>
</dbReference>
<reference evidence="2" key="1">
    <citation type="submission" date="2025-08" db="UniProtKB">
        <authorList>
            <consortium name="RefSeq"/>
        </authorList>
    </citation>
    <scope>IDENTIFICATION</scope>
</reference>
<protein>
    <submittedName>
        <fullName evidence="2">Uncharacterized protein C22orf46 homolog</fullName>
    </submittedName>
</protein>
<dbReference type="AlphaFoldDB" id="A0A2U3VQN3"/>
<name>A0A2U3VQN3_ODORO</name>
<dbReference type="PANTHER" id="PTHR22379:SF1">
    <property type="entry name" value="RIKEN CDNA 4930407I10 GENE"/>
    <property type="match status" value="1"/>
</dbReference>
<dbReference type="PANTHER" id="PTHR22379">
    <property type="entry name" value="RIKEN CDNA 4930407I10 GENE"/>
    <property type="match status" value="1"/>
</dbReference>
<dbReference type="InParanoid" id="A0A2U3VQN3"/>
<keyword evidence="1" id="KW-1185">Reference proteome</keyword>
<dbReference type="STRING" id="9708.A0A2U3VQN3"/>
<gene>
    <name evidence="2" type="primary">LOC101373707</name>
</gene>
<evidence type="ECO:0000313" key="2">
    <source>
        <dbReference type="RefSeq" id="XP_004397519.1"/>
    </source>
</evidence>
<dbReference type="InterPro" id="IPR031715">
    <property type="entry name" value="DUF4727"/>
</dbReference>
<dbReference type="GeneID" id="101373707"/>
<evidence type="ECO:0000313" key="1">
    <source>
        <dbReference type="Proteomes" id="UP000245340"/>
    </source>
</evidence>
<dbReference type="Pfam" id="PF15856">
    <property type="entry name" value="DUF4727"/>
    <property type="match status" value="1"/>
</dbReference>
<proteinExistence type="predicted"/>
<accession>A0A2U3VQN3</accession>
<dbReference type="CTD" id="103352467"/>
<organism evidence="1 2">
    <name type="scientific">Odobenus rosmarus divergens</name>
    <name type="common">Pacific walrus</name>
    <dbReference type="NCBI Taxonomy" id="9708"/>
    <lineage>
        <taxon>Eukaryota</taxon>
        <taxon>Metazoa</taxon>
        <taxon>Chordata</taxon>
        <taxon>Craniata</taxon>
        <taxon>Vertebrata</taxon>
        <taxon>Euteleostomi</taxon>
        <taxon>Mammalia</taxon>
        <taxon>Eutheria</taxon>
        <taxon>Laurasiatheria</taxon>
        <taxon>Carnivora</taxon>
        <taxon>Caniformia</taxon>
        <taxon>Pinnipedia</taxon>
        <taxon>Odobenidae</taxon>
        <taxon>Odobenus</taxon>
    </lineage>
</organism>